<keyword evidence="3" id="KW-1185">Reference proteome</keyword>
<dbReference type="Proteomes" id="UP000800036">
    <property type="component" value="Unassembled WGS sequence"/>
</dbReference>
<reference evidence="2" key="1">
    <citation type="journal article" date="2020" name="Stud. Mycol.">
        <title>101 Dothideomycetes genomes: a test case for predicting lifestyles and emergence of pathogens.</title>
        <authorList>
            <person name="Haridas S."/>
            <person name="Albert R."/>
            <person name="Binder M."/>
            <person name="Bloem J."/>
            <person name="Labutti K."/>
            <person name="Salamov A."/>
            <person name="Andreopoulos B."/>
            <person name="Baker S."/>
            <person name="Barry K."/>
            <person name="Bills G."/>
            <person name="Bluhm B."/>
            <person name="Cannon C."/>
            <person name="Castanera R."/>
            <person name="Culley D."/>
            <person name="Daum C."/>
            <person name="Ezra D."/>
            <person name="Gonzalez J."/>
            <person name="Henrissat B."/>
            <person name="Kuo A."/>
            <person name="Liang C."/>
            <person name="Lipzen A."/>
            <person name="Lutzoni F."/>
            <person name="Magnuson J."/>
            <person name="Mondo S."/>
            <person name="Nolan M."/>
            <person name="Ohm R."/>
            <person name="Pangilinan J."/>
            <person name="Park H.-J."/>
            <person name="Ramirez L."/>
            <person name="Alfaro M."/>
            <person name="Sun H."/>
            <person name="Tritt A."/>
            <person name="Yoshinaga Y."/>
            <person name="Zwiers L.-H."/>
            <person name="Turgeon B."/>
            <person name="Goodwin S."/>
            <person name="Spatafora J."/>
            <person name="Crous P."/>
            <person name="Grigoriev I."/>
        </authorList>
    </citation>
    <scope>NUCLEOTIDE SEQUENCE</scope>
    <source>
        <strain evidence="2">CBS 107.79</strain>
    </source>
</reference>
<keyword evidence="1" id="KW-1133">Transmembrane helix</keyword>
<protein>
    <submittedName>
        <fullName evidence="2">Uncharacterized protein</fullName>
    </submittedName>
</protein>
<dbReference type="AlphaFoldDB" id="A0A6A5V7T8"/>
<evidence type="ECO:0000313" key="2">
    <source>
        <dbReference type="EMBL" id="KAF1972102.1"/>
    </source>
</evidence>
<evidence type="ECO:0000256" key="1">
    <source>
        <dbReference type="SAM" id="Phobius"/>
    </source>
</evidence>
<evidence type="ECO:0000313" key="3">
    <source>
        <dbReference type="Proteomes" id="UP000800036"/>
    </source>
</evidence>
<name>A0A6A5V7T8_9PLEO</name>
<keyword evidence="1" id="KW-0812">Transmembrane</keyword>
<accession>A0A6A5V7T8</accession>
<feature type="transmembrane region" description="Helical" evidence="1">
    <location>
        <begin position="59"/>
        <end position="82"/>
    </location>
</feature>
<keyword evidence="1" id="KW-0472">Membrane</keyword>
<organism evidence="2 3">
    <name type="scientific">Bimuria novae-zelandiae CBS 107.79</name>
    <dbReference type="NCBI Taxonomy" id="1447943"/>
    <lineage>
        <taxon>Eukaryota</taxon>
        <taxon>Fungi</taxon>
        <taxon>Dikarya</taxon>
        <taxon>Ascomycota</taxon>
        <taxon>Pezizomycotina</taxon>
        <taxon>Dothideomycetes</taxon>
        <taxon>Pleosporomycetidae</taxon>
        <taxon>Pleosporales</taxon>
        <taxon>Massarineae</taxon>
        <taxon>Didymosphaeriaceae</taxon>
        <taxon>Bimuria</taxon>
    </lineage>
</organism>
<sequence length="326" mass="36043">MVLHDRLTSGADLNGRTIPRVRLDWTKEMTSLIKLIPPDGEPVVPTTSLQSSVDKAQSFTASSIAISCVGLACLSAFFVWAISTRLNSPAFGIKSEHTTFDVSCFEYAQSSWPSVTTAHAIRLIISIPFRDPHQCNTSAAVSTTANVVRWLRSLFGLRTVITTVATFTKYKRPTLRAVWTSAKFFTPNTRKPGSVVQEKAKPIPRLAKYGPSLLPNDCQLDIVGSSRKPPHLPPITSPPPDTHSCPVEFALLSLKAWIPWITSIYSVAAPKMRLLKRSQAFSPPRGRCDRNSYTISRNPASAKLPRHHCPFPLALVFLQPWRSVLT</sequence>
<proteinExistence type="predicted"/>
<gene>
    <name evidence="2" type="ORF">BU23DRAFT_166047</name>
</gene>
<dbReference type="EMBL" id="ML976689">
    <property type="protein sequence ID" value="KAF1972102.1"/>
    <property type="molecule type" value="Genomic_DNA"/>
</dbReference>